<dbReference type="STRING" id="1316194.A0A1Q5UN04"/>
<dbReference type="GO" id="GO:0016020">
    <property type="term" value="C:membrane"/>
    <property type="evidence" value="ECO:0007669"/>
    <property type="project" value="InterPro"/>
</dbReference>
<evidence type="ECO:0000313" key="5">
    <source>
        <dbReference type="Proteomes" id="UP000186955"/>
    </source>
</evidence>
<reference evidence="4 5" key="1">
    <citation type="submission" date="2016-10" db="EMBL/GenBank/DDBJ databases">
        <title>Genome sequence of the ascomycete fungus Penicillium subrubescens.</title>
        <authorList>
            <person name="De Vries R.P."/>
            <person name="Peng M."/>
            <person name="Dilokpimol A."/>
            <person name="Hilden K."/>
            <person name="Makela M.R."/>
            <person name="Grigoriev I."/>
            <person name="Riley R."/>
            <person name="Granchi Z."/>
        </authorList>
    </citation>
    <scope>NUCLEOTIDE SEQUENCE [LARGE SCALE GENOMIC DNA]</scope>
    <source>
        <strain evidence="4 5">CBS 132785</strain>
    </source>
</reference>
<evidence type="ECO:0000256" key="2">
    <source>
        <dbReference type="ARBA" id="ARBA00022989"/>
    </source>
</evidence>
<name>A0A1Q5UN04_9EURO</name>
<dbReference type="GO" id="GO:0005524">
    <property type="term" value="F:ATP binding"/>
    <property type="evidence" value="ECO:0007669"/>
    <property type="project" value="InterPro"/>
</dbReference>
<gene>
    <name evidence="4" type="ORF">PENSUB_418</name>
</gene>
<evidence type="ECO:0000313" key="4">
    <source>
        <dbReference type="EMBL" id="OKP13843.1"/>
    </source>
</evidence>
<protein>
    <submittedName>
        <fullName evidence="4">Uncharacterized protein</fullName>
    </submittedName>
</protein>
<dbReference type="InterPro" id="IPR036640">
    <property type="entry name" value="ABC1_TM_sf"/>
</dbReference>
<organism evidence="4 5">
    <name type="scientific">Penicillium subrubescens</name>
    <dbReference type="NCBI Taxonomy" id="1316194"/>
    <lineage>
        <taxon>Eukaryota</taxon>
        <taxon>Fungi</taxon>
        <taxon>Dikarya</taxon>
        <taxon>Ascomycota</taxon>
        <taxon>Pezizomycotina</taxon>
        <taxon>Eurotiomycetes</taxon>
        <taxon>Eurotiomycetidae</taxon>
        <taxon>Eurotiales</taxon>
        <taxon>Aspergillaceae</taxon>
        <taxon>Penicillium</taxon>
    </lineage>
</organism>
<dbReference type="Gene3D" id="1.20.1560.10">
    <property type="entry name" value="ABC transporter type 1, transmembrane domain"/>
    <property type="match status" value="1"/>
</dbReference>
<proteinExistence type="predicted"/>
<comment type="caution">
    <text evidence="4">The sequence shown here is derived from an EMBL/GenBank/DDBJ whole genome shotgun (WGS) entry which is preliminary data.</text>
</comment>
<sequence length="93" mass="10277">MSAYVAKNMSSRQKAWNNATQARLASTTSALEGIKSLKMMGMERALQSHILHLRSQETETSKSVRWIMVASNASGMCQLTADDKFPRLSLSQA</sequence>
<evidence type="ECO:0000256" key="1">
    <source>
        <dbReference type="ARBA" id="ARBA00022692"/>
    </source>
</evidence>
<dbReference type="EMBL" id="MNBE01000123">
    <property type="protein sequence ID" value="OKP13843.1"/>
    <property type="molecule type" value="Genomic_DNA"/>
</dbReference>
<keyword evidence="1" id="KW-0812">Transmembrane</keyword>
<evidence type="ECO:0000256" key="3">
    <source>
        <dbReference type="ARBA" id="ARBA00023136"/>
    </source>
</evidence>
<keyword evidence="3" id="KW-0472">Membrane</keyword>
<keyword evidence="2" id="KW-1133">Transmembrane helix</keyword>
<dbReference type="Proteomes" id="UP000186955">
    <property type="component" value="Unassembled WGS sequence"/>
</dbReference>
<accession>A0A1Q5UN04</accession>
<dbReference type="AlphaFoldDB" id="A0A1Q5UN04"/>
<keyword evidence="5" id="KW-1185">Reference proteome</keyword>